<keyword evidence="2" id="KW-1185">Reference proteome</keyword>
<protein>
    <submittedName>
        <fullName evidence="1">Uncharacterized protein</fullName>
    </submittedName>
</protein>
<reference evidence="1" key="1">
    <citation type="submission" date="2022-11" db="EMBL/GenBank/DDBJ databases">
        <title>Genome Resource of Sclerotinia nivalis Strain SnTB1, a Plant Pathogen Isolated from American Ginseng.</title>
        <authorList>
            <person name="Fan S."/>
        </authorList>
    </citation>
    <scope>NUCLEOTIDE SEQUENCE</scope>
    <source>
        <strain evidence="1">SnTB1</strain>
    </source>
</reference>
<gene>
    <name evidence="1" type="ORF">OCU04_003133</name>
</gene>
<dbReference type="EMBL" id="JAPEIS010000002">
    <property type="protein sequence ID" value="KAJ8069480.1"/>
    <property type="molecule type" value="Genomic_DNA"/>
</dbReference>
<proteinExistence type="predicted"/>
<dbReference type="Proteomes" id="UP001152300">
    <property type="component" value="Unassembled WGS sequence"/>
</dbReference>
<evidence type="ECO:0000313" key="2">
    <source>
        <dbReference type="Proteomes" id="UP001152300"/>
    </source>
</evidence>
<dbReference type="AlphaFoldDB" id="A0A9X0DP90"/>
<name>A0A9X0DP90_9HELO</name>
<accession>A0A9X0DP90</accession>
<evidence type="ECO:0000313" key="1">
    <source>
        <dbReference type="EMBL" id="KAJ8069480.1"/>
    </source>
</evidence>
<dbReference type="OrthoDB" id="4314040at2759"/>
<comment type="caution">
    <text evidence="1">The sequence shown here is derived from an EMBL/GenBank/DDBJ whole genome shotgun (WGS) entry which is preliminary data.</text>
</comment>
<sequence>MPLVLTSAWVATKDVSQRSKVEKLLEEYRSDFSIINWMEIAIWLEARLGSVHPSLQNYGVTTAKLSNWI</sequence>
<organism evidence="1 2">
    <name type="scientific">Sclerotinia nivalis</name>
    <dbReference type="NCBI Taxonomy" id="352851"/>
    <lineage>
        <taxon>Eukaryota</taxon>
        <taxon>Fungi</taxon>
        <taxon>Dikarya</taxon>
        <taxon>Ascomycota</taxon>
        <taxon>Pezizomycotina</taxon>
        <taxon>Leotiomycetes</taxon>
        <taxon>Helotiales</taxon>
        <taxon>Sclerotiniaceae</taxon>
        <taxon>Sclerotinia</taxon>
    </lineage>
</organism>